<dbReference type="InterPro" id="IPR027417">
    <property type="entry name" value="P-loop_NTPase"/>
</dbReference>
<keyword evidence="3" id="KW-1185">Reference proteome</keyword>
<dbReference type="CDD" id="cd23767">
    <property type="entry name" value="IQCD"/>
    <property type="match status" value="1"/>
</dbReference>
<dbReference type="InParanoid" id="A2DYY0"/>
<dbReference type="EMBL" id="DS113271">
    <property type="protein sequence ID" value="EAY14391.1"/>
    <property type="molecule type" value="Genomic_DNA"/>
</dbReference>
<reference evidence="2" key="2">
    <citation type="journal article" date="2007" name="Science">
        <title>Draft genome sequence of the sexually transmitted pathogen Trichomonas vaginalis.</title>
        <authorList>
            <person name="Carlton J.M."/>
            <person name="Hirt R.P."/>
            <person name="Silva J.C."/>
            <person name="Delcher A.L."/>
            <person name="Schatz M."/>
            <person name="Zhao Q."/>
            <person name="Wortman J.R."/>
            <person name="Bidwell S.L."/>
            <person name="Alsmark U.C.M."/>
            <person name="Besteiro S."/>
            <person name="Sicheritz-Ponten T."/>
            <person name="Noel C.J."/>
            <person name="Dacks J.B."/>
            <person name="Foster P.G."/>
            <person name="Simillion C."/>
            <person name="Van de Peer Y."/>
            <person name="Miranda-Saavedra D."/>
            <person name="Barton G.J."/>
            <person name="Westrop G.D."/>
            <person name="Mueller S."/>
            <person name="Dessi D."/>
            <person name="Fiori P.L."/>
            <person name="Ren Q."/>
            <person name="Paulsen I."/>
            <person name="Zhang H."/>
            <person name="Bastida-Corcuera F.D."/>
            <person name="Simoes-Barbosa A."/>
            <person name="Brown M.T."/>
            <person name="Hayes R.D."/>
            <person name="Mukherjee M."/>
            <person name="Okumura C.Y."/>
            <person name="Schneider R."/>
            <person name="Smith A.J."/>
            <person name="Vanacova S."/>
            <person name="Villalvazo M."/>
            <person name="Haas B.J."/>
            <person name="Pertea M."/>
            <person name="Feldblyum T.V."/>
            <person name="Utterback T.R."/>
            <person name="Shu C.L."/>
            <person name="Osoegawa K."/>
            <person name="de Jong P.J."/>
            <person name="Hrdy I."/>
            <person name="Horvathova L."/>
            <person name="Zubacova Z."/>
            <person name="Dolezal P."/>
            <person name="Malik S.B."/>
            <person name="Logsdon J.M. Jr."/>
            <person name="Henze K."/>
            <person name="Gupta A."/>
            <person name="Wang C.C."/>
            <person name="Dunne R.L."/>
            <person name="Upcroft J.A."/>
            <person name="Upcroft P."/>
            <person name="White O."/>
            <person name="Salzberg S.L."/>
            <person name="Tang P."/>
            <person name="Chiu C.-H."/>
            <person name="Lee Y.-S."/>
            <person name="Embley T.M."/>
            <person name="Coombs G.H."/>
            <person name="Mottram J.C."/>
            <person name="Tachezy J."/>
            <person name="Fraser-Liggett C.M."/>
            <person name="Johnson P.J."/>
        </authorList>
    </citation>
    <scope>NUCLEOTIDE SEQUENCE [LARGE SCALE GENOMIC DNA]</scope>
    <source>
        <strain evidence="2">G3</strain>
    </source>
</reference>
<dbReference type="VEuPathDB" id="TrichDB:TVAG_255830"/>
<name>A2DYY0_TRIV3</name>
<dbReference type="KEGG" id="tva:4772379"/>
<evidence type="ECO:0000256" key="1">
    <source>
        <dbReference type="SAM" id="Coils"/>
    </source>
</evidence>
<gene>
    <name evidence="2" type="ORF">TVAG_255830</name>
</gene>
<evidence type="ECO:0000313" key="3">
    <source>
        <dbReference type="Proteomes" id="UP000001542"/>
    </source>
</evidence>
<dbReference type="RefSeq" id="XP_001326614.1">
    <property type="nucleotide sequence ID" value="XM_001326579.1"/>
</dbReference>
<reference evidence="2" key="1">
    <citation type="submission" date="2006-10" db="EMBL/GenBank/DDBJ databases">
        <authorList>
            <person name="Amadeo P."/>
            <person name="Zhao Q."/>
            <person name="Wortman J."/>
            <person name="Fraser-Liggett C."/>
            <person name="Carlton J."/>
        </authorList>
    </citation>
    <scope>NUCLEOTIDE SEQUENCE</scope>
    <source>
        <strain evidence="2">G3</strain>
    </source>
</reference>
<dbReference type="InterPro" id="IPR000048">
    <property type="entry name" value="IQ_motif_EF-hand-BS"/>
</dbReference>
<dbReference type="PROSITE" id="PS50096">
    <property type="entry name" value="IQ"/>
    <property type="match status" value="2"/>
</dbReference>
<feature type="coiled-coil region" evidence="1">
    <location>
        <begin position="40"/>
        <end position="67"/>
    </location>
</feature>
<sequence>MNRLPTSRFEPQDFIGTMNPEALKLPALQNKKKPHPYEKFADLALQIDNIVKQIDEEQEKIDNMLASDKPTPFCTFKKWLLDFEERIKERDNELNIFSKHLTSFREKVDPTFVEVDSANEKTPSYDTISYSLLVSNEQRNFFSKQDIVHQNNELKILIHEQQEAISNLRSRLKIFEDFQNKNAIKHTIASLKQGTTPMALAGAAPTRANELRAKQKILSAELVALVKKRVELLKKHNEDRYMARHEKLLNQKALTIQRIWRGYLARKEIKHLNQCAVLIQKHVRGWLVRYQQKMAMEDLIVEEQKVTTKLSENNSPREEAPNE</sequence>
<dbReference type="SUPFAM" id="SSF52540">
    <property type="entry name" value="P-loop containing nucleoside triphosphate hydrolases"/>
    <property type="match status" value="1"/>
</dbReference>
<dbReference type="AlphaFoldDB" id="A2DYY0"/>
<accession>A2DYY0</accession>
<evidence type="ECO:0000313" key="2">
    <source>
        <dbReference type="EMBL" id="EAY14391.1"/>
    </source>
</evidence>
<keyword evidence="1" id="KW-0175">Coiled coil</keyword>
<dbReference type="SMART" id="SM00015">
    <property type="entry name" value="IQ"/>
    <property type="match status" value="2"/>
</dbReference>
<proteinExistence type="predicted"/>
<dbReference type="VEuPathDB" id="TrichDB:TVAGG3_0869260"/>
<protein>
    <submittedName>
        <fullName evidence="2">IQ calmodulin-binding motif family protein</fullName>
    </submittedName>
</protein>
<dbReference type="Proteomes" id="UP000001542">
    <property type="component" value="Unassembled WGS sequence"/>
</dbReference>
<dbReference type="OrthoDB" id="190375at2759"/>
<dbReference type="Pfam" id="PF00612">
    <property type="entry name" value="IQ"/>
    <property type="match status" value="2"/>
</dbReference>
<organism evidence="2 3">
    <name type="scientific">Trichomonas vaginalis (strain ATCC PRA-98 / G3)</name>
    <dbReference type="NCBI Taxonomy" id="412133"/>
    <lineage>
        <taxon>Eukaryota</taxon>
        <taxon>Metamonada</taxon>
        <taxon>Parabasalia</taxon>
        <taxon>Trichomonadida</taxon>
        <taxon>Trichomonadidae</taxon>
        <taxon>Trichomonas</taxon>
    </lineage>
</organism>
<dbReference type="SMR" id="A2DYY0"/>
<dbReference type="Gene3D" id="1.20.5.190">
    <property type="match status" value="1"/>
</dbReference>